<dbReference type="PANTHER" id="PTHR31384">
    <property type="entry name" value="AUXIN RESPONSE FACTOR 4-RELATED"/>
    <property type="match status" value="1"/>
</dbReference>
<dbReference type="Gramene" id="AET3Gv20979200.9">
    <property type="protein sequence ID" value="AET3Gv20979200.9"/>
    <property type="gene ID" value="AET3Gv20979200"/>
</dbReference>
<name>A0A453GEF9_AEGTS</name>
<organism evidence="1 2">
    <name type="scientific">Aegilops tauschii subsp. strangulata</name>
    <name type="common">Goatgrass</name>
    <dbReference type="NCBI Taxonomy" id="200361"/>
    <lineage>
        <taxon>Eukaryota</taxon>
        <taxon>Viridiplantae</taxon>
        <taxon>Streptophyta</taxon>
        <taxon>Embryophyta</taxon>
        <taxon>Tracheophyta</taxon>
        <taxon>Spermatophyta</taxon>
        <taxon>Magnoliopsida</taxon>
        <taxon>Liliopsida</taxon>
        <taxon>Poales</taxon>
        <taxon>Poaceae</taxon>
        <taxon>BOP clade</taxon>
        <taxon>Pooideae</taxon>
        <taxon>Triticodae</taxon>
        <taxon>Triticeae</taxon>
        <taxon>Triticinae</taxon>
        <taxon>Aegilops</taxon>
    </lineage>
</organism>
<dbReference type="EnsemblPlants" id="AET3Gv20979200.9">
    <property type="protein sequence ID" value="AET3Gv20979200.9"/>
    <property type="gene ID" value="AET3Gv20979200"/>
</dbReference>
<dbReference type="Proteomes" id="UP000015105">
    <property type="component" value="Chromosome 3D"/>
</dbReference>
<dbReference type="GO" id="GO:0006355">
    <property type="term" value="P:regulation of DNA-templated transcription"/>
    <property type="evidence" value="ECO:0007669"/>
    <property type="project" value="InterPro"/>
</dbReference>
<reference evidence="1" key="4">
    <citation type="submission" date="2019-03" db="UniProtKB">
        <authorList>
            <consortium name="EnsemblPlants"/>
        </authorList>
    </citation>
    <scope>IDENTIFICATION</scope>
</reference>
<reference evidence="1" key="3">
    <citation type="journal article" date="2017" name="Nature">
        <title>Genome sequence of the progenitor of the wheat D genome Aegilops tauschii.</title>
        <authorList>
            <person name="Luo M.C."/>
            <person name="Gu Y.Q."/>
            <person name="Puiu D."/>
            <person name="Wang H."/>
            <person name="Twardziok S.O."/>
            <person name="Deal K.R."/>
            <person name="Huo N."/>
            <person name="Zhu T."/>
            <person name="Wang L."/>
            <person name="Wang Y."/>
            <person name="McGuire P.E."/>
            <person name="Liu S."/>
            <person name="Long H."/>
            <person name="Ramasamy R.K."/>
            <person name="Rodriguez J.C."/>
            <person name="Van S.L."/>
            <person name="Yuan L."/>
            <person name="Wang Z."/>
            <person name="Xia Z."/>
            <person name="Xiao L."/>
            <person name="Anderson O.D."/>
            <person name="Ouyang S."/>
            <person name="Liang Y."/>
            <person name="Zimin A.V."/>
            <person name="Pertea G."/>
            <person name="Qi P."/>
            <person name="Bennetzen J.L."/>
            <person name="Dai X."/>
            <person name="Dawson M.W."/>
            <person name="Muller H.G."/>
            <person name="Kugler K."/>
            <person name="Rivarola-Duarte L."/>
            <person name="Spannagl M."/>
            <person name="Mayer K.F.X."/>
            <person name="Lu F.H."/>
            <person name="Bevan M.W."/>
            <person name="Leroy P."/>
            <person name="Li P."/>
            <person name="You F.M."/>
            <person name="Sun Q."/>
            <person name="Liu Z."/>
            <person name="Lyons E."/>
            <person name="Wicker T."/>
            <person name="Salzberg S.L."/>
            <person name="Devos K.M."/>
            <person name="Dvorak J."/>
        </authorList>
    </citation>
    <scope>NUCLEOTIDE SEQUENCE [LARGE SCALE GENOMIC DNA]</scope>
    <source>
        <strain evidence="1">cv. AL8/78</strain>
    </source>
</reference>
<protein>
    <recommendedName>
        <fullName evidence="3">Auxin response factor domain-containing protein</fullName>
    </recommendedName>
</protein>
<dbReference type="GO" id="GO:0009725">
    <property type="term" value="P:response to hormone"/>
    <property type="evidence" value="ECO:0007669"/>
    <property type="project" value="InterPro"/>
</dbReference>
<accession>A0A453GEF9</accession>
<reference evidence="2" key="2">
    <citation type="journal article" date="2017" name="Nat. Plants">
        <title>The Aegilops tauschii genome reveals multiple impacts of transposons.</title>
        <authorList>
            <person name="Zhao G."/>
            <person name="Zou C."/>
            <person name="Li K."/>
            <person name="Wang K."/>
            <person name="Li T."/>
            <person name="Gao L."/>
            <person name="Zhang X."/>
            <person name="Wang H."/>
            <person name="Yang Z."/>
            <person name="Liu X."/>
            <person name="Jiang W."/>
            <person name="Mao L."/>
            <person name="Kong X."/>
            <person name="Jiao Y."/>
            <person name="Jia J."/>
        </authorList>
    </citation>
    <scope>NUCLEOTIDE SEQUENCE [LARGE SCALE GENOMIC DNA]</scope>
    <source>
        <strain evidence="2">cv. AL8/78</strain>
    </source>
</reference>
<dbReference type="PANTHER" id="PTHR31384:SF72">
    <property type="entry name" value="AUXIN RESPONSE FACTOR 4"/>
    <property type="match status" value="1"/>
</dbReference>
<reference evidence="2" key="1">
    <citation type="journal article" date="2014" name="Science">
        <title>Ancient hybridizations among the ancestral genomes of bread wheat.</title>
        <authorList>
            <consortium name="International Wheat Genome Sequencing Consortium,"/>
            <person name="Marcussen T."/>
            <person name="Sandve S.R."/>
            <person name="Heier L."/>
            <person name="Spannagl M."/>
            <person name="Pfeifer M."/>
            <person name="Jakobsen K.S."/>
            <person name="Wulff B.B."/>
            <person name="Steuernagel B."/>
            <person name="Mayer K.F."/>
            <person name="Olsen O.A."/>
        </authorList>
    </citation>
    <scope>NUCLEOTIDE SEQUENCE [LARGE SCALE GENOMIC DNA]</scope>
    <source>
        <strain evidence="2">cv. AL8/78</strain>
    </source>
</reference>
<reference evidence="1" key="5">
    <citation type="journal article" date="2021" name="G3 (Bethesda)">
        <title>Aegilops tauschii genome assembly Aet v5.0 features greater sequence contiguity and improved annotation.</title>
        <authorList>
            <person name="Wang L."/>
            <person name="Zhu T."/>
            <person name="Rodriguez J.C."/>
            <person name="Deal K.R."/>
            <person name="Dubcovsky J."/>
            <person name="McGuire P.E."/>
            <person name="Lux T."/>
            <person name="Spannagl M."/>
            <person name="Mayer K.F.X."/>
            <person name="Baldrich P."/>
            <person name="Meyers B.C."/>
            <person name="Huo N."/>
            <person name="Gu Y.Q."/>
            <person name="Zhou H."/>
            <person name="Devos K.M."/>
            <person name="Bennetzen J.L."/>
            <person name="Unver T."/>
            <person name="Budak H."/>
            <person name="Gulick P.J."/>
            <person name="Galiba G."/>
            <person name="Kalapos B."/>
            <person name="Nelson D.R."/>
            <person name="Li P."/>
            <person name="You F.M."/>
            <person name="Luo M.C."/>
            <person name="Dvorak J."/>
        </authorList>
    </citation>
    <scope>NUCLEOTIDE SEQUENCE [LARGE SCALE GENOMIC DNA]</scope>
    <source>
        <strain evidence="1">cv. AL8/78</strain>
    </source>
</reference>
<dbReference type="GO" id="GO:0003677">
    <property type="term" value="F:DNA binding"/>
    <property type="evidence" value="ECO:0007669"/>
    <property type="project" value="InterPro"/>
</dbReference>
<evidence type="ECO:0000313" key="2">
    <source>
        <dbReference type="Proteomes" id="UP000015105"/>
    </source>
</evidence>
<evidence type="ECO:0000313" key="1">
    <source>
        <dbReference type="EnsemblPlants" id="AET3Gv20979200.9"/>
    </source>
</evidence>
<dbReference type="InterPro" id="IPR044835">
    <property type="entry name" value="ARF_plant"/>
</dbReference>
<dbReference type="AlphaFoldDB" id="A0A453GEF9"/>
<keyword evidence="2" id="KW-1185">Reference proteome</keyword>
<sequence length="108" mass="11764">AGDPLYDELWHACAGPLVTVPRVGDLVFYFPQGHIEQVEASMNQVAGNQMRLYDLPSKLLCRVINVELKAEADTDEVYAQVMLMPEPEVSSTVNSAEFTLGGFSSSSA</sequence>
<evidence type="ECO:0008006" key="3">
    <source>
        <dbReference type="Google" id="ProtNLM"/>
    </source>
</evidence>
<proteinExistence type="predicted"/>